<feature type="region of interest" description="Disordered" evidence="5">
    <location>
        <begin position="274"/>
        <end position="323"/>
    </location>
</feature>
<dbReference type="PANTHER" id="PTHR16290">
    <property type="entry name" value="TRANSCRIPTION FACTOR SMIF DECAPPING ENZYME DCP1"/>
    <property type="match status" value="1"/>
</dbReference>
<dbReference type="SUPFAM" id="SSF50729">
    <property type="entry name" value="PH domain-like"/>
    <property type="match status" value="1"/>
</dbReference>
<dbReference type="GO" id="GO:0000932">
    <property type="term" value="C:P-body"/>
    <property type="evidence" value="ECO:0007669"/>
    <property type="project" value="TreeGrafter"/>
</dbReference>
<dbReference type="Gene3D" id="2.30.29.30">
    <property type="entry name" value="Pleckstrin-homology domain (PH domain)/Phosphotyrosine-binding domain (PTB)"/>
    <property type="match status" value="1"/>
</dbReference>
<dbReference type="Pfam" id="PF06058">
    <property type="entry name" value="DCP1"/>
    <property type="match status" value="1"/>
</dbReference>
<feature type="compositionally biased region" description="Basic and acidic residues" evidence="5">
    <location>
        <begin position="359"/>
        <end position="371"/>
    </location>
</feature>
<evidence type="ECO:0000313" key="6">
    <source>
        <dbReference type="EMBL" id="KZP28191.1"/>
    </source>
</evidence>
<dbReference type="PANTHER" id="PTHR16290:SF0">
    <property type="entry name" value="DECAPPING PROTEIN 1, ISOFORM A"/>
    <property type="match status" value="1"/>
</dbReference>
<feature type="compositionally biased region" description="Low complexity" evidence="5">
    <location>
        <begin position="340"/>
        <end position="351"/>
    </location>
</feature>
<feature type="compositionally biased region" description="Basic and acidic residues" evidence="5">
    <location>
        <begin position="468"/>
        <end position="480"/>
    </location>
</feature>
<feature type="region of interest" description="Disordered" evidence="5">
    <location>
        <begin position="510"/>
        <end position="549"/>
    </location>
</feature>
<keyword evidence="3" id="KW-0963">Cytoplasm</keyword>
<dbReference type="InterPro" id="IPR010334">
    <property type="entry name" value="Dcp1"/>
</dbReference>
<dbReference type="GO" id="GO:0008047">
    <property type="term" value="F:enzyme activator activity"/>
    <property type="evidence" value="ECO:0007669"/>
    <property type="project" value="InterPro"/>
</dbReference>
<comment type="subcellular location">
    <subcellularLocation>
        <location evidence="1">Cytoplasm</location>
    </subcellularLocation>
</comment>
<feature type="region of interest" description="Disordered" evidence="5">
    <location>
        <begin position="454"/>
        <end position="484"/>
    </location>
</feature>
<keyword evidence="7" id="KW-1185">Reference proteome</keyword>
<accession>A0A166REP3</accession>
<dbReference type="GO" id="GO:0031087">
    <property type="term" value="P:deadenylation-independent decapping of nuclear-transcribed mRNA"/>
    <property type="evidence" value="ECO:0007669"/>
    <property type="project" value="TreeGrafter"/>
</dbReference>
<proteinExistence type="inferred from homology"/>
<evidence type="ECO:0000256" key="5">
    <source>
        <dbReference type="SAM" id="MobiDB-lite"/>
    </source>
</evidence>
<organism evidence="6 7">
    <name type="scientific">Athelia psychrophila</name>
    <dbReference type="NCBI Taxonomy" id="1759441"/>
    <lineage>
        <taxon>Eukaryota</taxon>
        <taxon>Fungi</taxon>
        <taxon>Dikarya</taxon>
        <taxon>Basidiomycota</taxon>
        <taxon>Agaricomycotina</taxon>
        <taxon>Agaricomycetes</taxon>
        <taxon>Agaricomycetidae</taxon>
        <taxon>Atheliales</taxon>
        <taxon>Atheliaceae</taxon>
        <taxon>Athelia</taxon>
    </lineage>
</organism>
<dbReference type="CDD" id="cd09804">
    <property type="entry name" value="Dcp1"/>
    <property type="match status" value="1"/>
</dbReference>
<evidence type="ECO:0008006" key="8">
    <source>
        <dbReference type="Google" id="ProtNLM"/>
    </source>
</evidence>
<feature type="compositionally biased region" description="Low complexity" evidence="5">
    <location>
        <begin position="291"/>
        <end position="311"/>
    </location>
</feature>
<dbReference type="GO" id="GO:0000290">
    <property type="term" value="P:deadenylation-dependent decapping of nuclear-transcribed mRNA"/>
    <property type="evidence" value="ECO:0007669"/>
    <property type="project" value="InterPro"/>
</dbReference>
<feature type="compositionally biased region" description="Low complexity" evidence="5">
    <location>
        <begin position="382"/>
        <end position="392"/>
    </location>
</feature>
<dbReference type="AlphaFoldDB" id="A0A166REP3"/>
<dbReference type="Proteomes" id="UP000076532">
    <property type="component" value="Unassembled WGS sequence"/>
</dbReference>
<evidence type="ECO:0000256" key="1">
    <source>
        <dbReference type="ARBA" id="ARBA00004496"/>
    </source>
</evidence>
<keyword evidence="4" id="KW-0507">mRNA processing</keyword>
<dbReference type="STRING" id="436010.A0A166REP3"/>
<dbReference type="GO" id="GO:0003729">
    <property type="term" value="F:mRNA binding"/>
    <property type="evidence" value="ECO:0007669"/>
    <property type="project" value="TreeGrafter"/>
</dbReference>
<dbReference type="InterPro" id="IPR011993">
    <property type="entry name" value="PH-like_dom_sf"/>
</dbReference>
<feature type="region of interest" description="Disordered" evidence="5">
    <location>
        <begin position="340"/>
        <end position="411"/>
    </location>
</feature>
<evidence type="ECO:0000256" key="3">
    <source>
        <dbReference type="ARBA" id="ARBA00022490"/>
    </source>
</evidence>
<evidence type="ECO:0000313" key="7">
    <source>
        <dbReference type="Proteomes" id="UP000076532"/>
    </source>
</evidence>
<dbReference type="OrthoDB" id="440673at2759"/>
<name>A0A166REP3_9AGAM</name>
<dbReference type="GO" id="GO:0006397">
    <property type="term" value="P:mRNA processing"/>
    <property type="evidence" value="ECO:0007669"/>
    <property type="project" value="UniProtKB-KW"/>
</dbReference>
<sequence length="603" mass="64287">MATPAFPPMATPTLSMAAAQTPPPGDAPGAAAWKYAHNLKVLRRRDPSIQSIFDQFSHVCVYTHDGARWTKQGVEGSMFIFERAAYPPYGLYILNRTGTADFIQPVLPELSLQAHEKYLLLRTYPAFTASRLSQVPPPAGPASKFAREYAVPGVERLSDAQKGEGVTIGLWCFATDARESMQDVVMRLHGYVQRNEPYPDMYKYLPDRPAPNTHKQSPSLDALFSKLAPAPLLPPAQNASVALAAPRGQALLDSIFASASTPALTHADATRYYEGDNEDSDVTSDAPSPAPAHAHAHNSNSYNGHNANTNASHTPAHERTPRAPASALIDEDALDALPLPAASAPTAPSPAARKRNRRKEKDKQKEDRVKAGEVSPAPPSAPSAHSPRLPSSPTTPNPYPETLQPIQSTQKPAAVVIGGVAFTPAPDPWSAPAQEDEVPELDFGDAAAMQSLASPAPVPANGRGGKKKEKEKASRARERAAGAGAGAGLVDGVLVEATSPPAQPQVQIQIQARPQPPQQAQQAQVQLPKAQQIRPPQAQAQGQGQGAIDPAHARAAILASLPEAGAGMDRGMSRNDFVREVLTLIHRDKTFVDTLWAEYSARG</sequence>
<gene>
    <name evidence="6" type="ORF">FIBSPDRAFT_1039835</name>
</gene>
<reference evidence="6 7" key="1">
    <citation type="journal article" date="2016" name="Mol. Biol. Evol.">
        <title>Comparative Genomics of Early-Diverging Mushroom-Forming Fungi Provides Insights into the Origins of Lignocellulose Decay Capabilities.</title>
        <authorList>
            <person name="Nagy L.G."/>
            <person name="Riley R."/>
            <person name="Tritt A."/>
            <person name="Adam C."/>
            <person name="Daum C."/>
            <person name="Floudas D."/>
            <person name="Sun H."/>
            <person name="Yadav J.S."/>
            <person name="Pangilinan J."/>
            <person name="Larsson K.H."/>
            <person name="Matsuura K."/>
            <person name="Barry K."/>
            <person name="Labutti K."/>
            <person name="Kuo R."/>
            <person name="Ohm R.A."/>
            <person name="Bhattacharya S.S."/>
            <person name="Shirouzu T."/>
            <person name="Yoshinaga Y."/>
            <person name="Martin F.M."/>
            <person name="Grigoriev I.V."/>
            <person name="Hibbett D.S."/>
        </authorList>
    </citation>
    <scope>NUCLEOTIDE SEQUENCE [LARGE SCALE GENOMIC DNA]</scope>
    <source>
        <strain evidence="6 7">CBS 109695</strain>
    </source>
</reference>
<comment type="similarity">
    <text evidence="2">Belongs to the DCP1 family.</text>
</comment>
<evidence type="ECO:0000256" key="2">
    <source>
        <dbReference type="ARBA" id="ARBA00008778"/>
    </source>
</evidence>
<protein>
    <recommendedName>
        <fullName evidence="8">mRNA-decapping enzyme 1B</fullName>
    </recommendedName>
</protein>
<evidence type="ECO:0000256" key="4">
    <source>
        <dbReference type="ARBA" id="ARBA00022664"/>
    </source>
</evidence>
<dbReference type="EMBL" id="KV417505">
    <property type="protein sequence ID" value="KZP28191.1"/>
    <property type="molecule type" value="Genomic_DNA"/>
</dbReference>